<keyword evidence="1" id="KW-0732">Signal</keyword>
<dbReference type="InterPro" id="IPR006597">
    <property type="entry name" value="Sel1-like"/>
</dbReference>
<protein>
    <submittedName>
        <fullName evidence="2">Sel1 repeat family protein</fullName>
    </submittedName>
</protein>
<evidence type="ECO:0000313" key="2">
    <source>
        <dbReference type="EMBL" id="AYL98130.1"/>
    </source>
</evidence>
<accession>A0A494VXD6</accession>
<gene>
    <name evidence="2" type="ORF">HYN43_023840</name>
</gene>
<dbReference type="SMART" id="SM00671">
    <property type="entry name" value="SEL1"/>
    <property type="match status" value="6"/>
</dbReference>
<reference evidence="2 3" key="1">
    <citation type="submission" date="2018-10" db="EMBL/GenBank/DDBJ databases">
        <title>Genome sequencing of Mucilaginibacter sp. HYN0043.</title>
        <authorList>
            <person name="Kim M."/>
            <person name="Yi H."/>
        </authorList>
    </citation>
    <scope>NUCLEOTIDE SEQUENCE [LARGE SCALE GENOMIC DNA]</scope>
    <source>
        <strain evidence="2 3">HYN0043</strain>
    </source>
</reference>
<evidence type="ECO:0000256" key="1">
    <source>
        <dbReference type="SAM" id="SignalP"/>
    </source>
</evidence>
<organism evidence="2 3">
    <name type="scientific">Mucilaginibacter celer</name>
    <dbReference type="NCBI Taxonomy" id="2305508"/>
    <lineage>
        <taxon>Bacteria</taxon>
        <taxon>Pseudomonadati</taxon>
        <taxon>Bacteroidota</taxon>
        <taxon>Sphingobacteriia</taxon>
        <taxon>Sphingobacteriales</taxon>
        <taxon>Sphingobacteriaceae</taxon>
        <taxon>Mucilaginibacter</taxon>
    </lineage>
</organism>
<dbReference type="EMBL" id="CP032869">
    <property type="protein sequence ID" value="AYL98130.1"/>
    <property type="molecule type" value="Genomic_DNA"/>
</dbReference>
<dbReference type="KEGG" id="muh:HYN43_023840"/>
<dbReference type="Gene3D" id="1.25.40.10">
    <property type="entry name" value="Tetratricopeptide repeat domain"/>
    <property type="match status" value="1"/>
</dbReference>
<dbReference type="OrthoDB" id="1078267at2"/>
<sequence length="817" mass="89172">MKHHIKFLAIKVCLLLVSFGLQAQDLTGTWEAQQNVNNKKYKLSLYLAKTPGGGYVGITLIKEATTFKINTSNFNLNNLSNARVNFKSNVGDKKENALTQTVASFSKGILNYSDLGIIGQATMNVRLDAGSFRYEKSKGKEKLLQNNAPNVEYTKKNNDFPGEYEAYVKDLIEVSGLKFVNSEKTPQIKYNDRGVLSFSVKNNSDYDLQRINLSMTMLETNAEIKGMEGNNGTFSLAKQKGLNPEADLVSGFNLPKDSIHFTVTGAFNNVTLFTKKFSLATIPFFLNDQTTVNKSSDQILSVLKPYYGFDKAMSAPIVTGLNQFALSGNKMAPMWKAIFTVMGQGGYSGDEEAGVALGRKAYKDVLSGARNGDAEAQYLMFYAVGFGLTGDASRNIAGAFLKRSAEAGFLPAVYDYAKYLARDSAYDDSYRYLMIAYNKGLVKAAADIGRFYQMGYSVGKDFSQAIEWYKKGDAFGDPEAMMYLARIYDLNDDDHKADPKKVVLYAAKAANLKNTVAINYLARIYLDGRVGLPRNIPKALALYKEAAALGDNVSMTSLAYLFLDGATGVPKDEKAAFTWAKKAAQAGSAACMPLLAHMYLEGSVTPKDVIISRFWANQARLHGTGDADNTAQQARSNDFMNVLTNIDLSDQHTIYRDTQTGDLYSSNDGPDLLGGIFKSFMGAYKNRRENQQMQINGAKFIYSSGNKKVYGATLSSKVSSNIMLNAGQKIKIASYGRVNFGMIAGIGGPDGIGGFQSYCIDPTMPHGSVMVKVASGWTLAGSNRTLVAPADGVLQFAVNDSDAANNQGYFDIVITVE</sequence>
<dbReference type="RefSeq" id="WP_119406411.1">
    <property type="nucleotide sequence ID" value="NZ_CP032869.1"/>
</dbReference>
<name>A0A494VXD6_9SPHI</name>
<dbReference type="AlphaFoldDB" id="A0A494VXD6"/>
<dbReference type="PANTHER" id="PTHR11102:SF160">
    <property type="entry name" value="ERAD-ASSOCIATED E3 UBIQUITIN-PROTEIN LIGASE COMPONENT HRD3"/>
    <property type="match status" value="1"/>
</dbReference>
<dbReference type="Gene3D" id="2.60.120.430">
    <property type="entry name" value="Galactose-binding lectin"/>
    <property type="match status" value="1"/>
</dbReference>
<dbReference type="InterPro" id="IPR011990">
    <property type="entry name" value="TPR-like_helical_dom_sf"/>
</dbReference>
<feature type="signal peptide" evidence="1">
    <location>
        <begin position="1"/>
        <end position="23"/>
    </location>
</feature>
<dbReference type="Proteomes" id="UP000270046">
    <property type="component" value="Chromosome"/>
</dbReference>
<dbReference type="SUPFAM" id="SSF81901">
    <property type="entry name" value="HCP-like"/>
    <property type="match status" value="1"/>
</dbReference>
<feature type="chain" id="PRO_5019859633" evidence="1">
    <location>
        <begin position="24"/>
        <end position="817"/>
    </location>
</feature>
<evidence type="ECO:0000313" key="3">
    <source>
        <dbReference type="Proteomes" id="UP000270046"/>
    </source>
</evidence>
<proteinExistence type="predicted"/>
<dbReference type="PANTHER" id="PTHR11102">
    <property type="entry name" value="SEL-1-LIKE PROTEIN"/>
    <property type="match status" value="1"/>
</dbReference>
<keyword evidence="3" id="KW-1185">Reference proteome</keyword>
<dbReference type="Pfam" id="PF08238">
    <property type="entry name" value="Sel1"/>
    <property type="match status" value="6"/>
</dbReference>
<dbReference type="InterPro" id="IPR050767">
    <property type="entry name" value="Sel1_AlgK"/>
</dbReference>